<comment type="caution">
    <text evidence="1">The sequence shown here is derived from an EMBL/GenBank/DDBJ whole genome shotgun (WGS) entry which is preliminary data.</text>
</comment>
<dbReference type="PANTHER" id="PTHR48476:SF1">
    <property type="entry name" value="SHORT-CHAIN DEHYDROGENASE TIC 32, CHLOROPLASTIC-LIKE"/>
    <property type="match status" value="1"/>
</dbReference>
<dbReference type="InterPro" id="IPR055280">
    <property type="entry name" value="TIC32"/>
</dbReference>
<dbReference type="InterPro" id="IPR036291">
    <property type="entry name" value="NAD(P)-bd_dom_sf"/>
</dbReference>
<evidence type="ECO:0000313" key="1">
    <source>
        <dbReference type="EMBL" id="KAK2653911.1"/>
    </source>
</evidence>
<evidence type="ECO:0008006" key="3">
    <source>
        <dbReference type="Google" id="ProtNLM"/>
    </source>
</evidence>
<dbReference type="PANTHER" id="PTHR48476">
    <property type="entry name" value="SHORT-CHAIN DEHYDROGENASE TIC 32, CHLOROPLASTIC-LIKE"/>
    <property type="match status" value="1"/>
</dbReference>
<evidence type="ECO:0000313" key="2">
    <source>
        <dbReference type="Proteomes" id="UP001280121"/>
    </source>
</evidence>
<dbReference type="Gene3D" id="3.40.50.720">
    <property type="entry name" value="NAD(P)-binding Rossmann-like Domain"/>
    <property type="match status" value="1"/>
</dbReference>
<dbReference type="Proteomes" id="UP001280121">
    <property type="component" value="Unassembled WGS sequence"/>
</dbReference>
<name>A0AAD9X6Q6_9ROSI</name>
<dbReference type="SUPFAM" id="SSF51735">
    <property type="entry name" value="NAD(P)-binding Rossmann-fold domains"/>
    <property type="match status" value="1"/>
</dbReference>
<dbReference type="AlphaFoldDB" id="A0AAD9X6Q6"/>
<sequence>MPMHEIVSKLRVCTNACSLYISNGAICFAVLYSSFGAYGQSKLPSILHANELAKQFKEAKVNVTANSLHPGATATNLSRHNFILDGNCFTWTKGAATTCYVALHPQVNGISGEYFSNCNLTKANAQAMNVELAKKLWDFSMDLVK</sequence>
<proteinExistence type="predicted"/>
<accession>A0AAD9X6Q6</accession>
<protein>
    <recommendedName>
        <fullName evidence="3">Short-chain dehydrogenase TIC 32, chloroplastic</fullName>
    </recommendedName>
</protein>
<keyword evidence="2" id="KW-1185">Reference proteome</keyword>
<reference evidence="1" key="1">
    <citation type="journal article" date="2023" name="Plant J.">
        <title>Genome sequences and population genomics provide insights into the demographic history, inbreeding, and mutation load of two 'living fossil' tree species of Dipteronia.</title>
        <authorList>
            <person name="Feng Y."/>
            <person name="Comes H.P."/>
            <person name="Chen J."/>
            <person name="Zhu S."/>
            <person name="Lu R."/>
            <person name="Zhang X."/>
            <person name="Li P."/>
            <person name="Qiu J."/>
            <person name="Olsen K.M."/>
            <person name="Qiu Y."/>
        </authorList>
    </citation>
    <scope>NUCLEOTIDE SEQUENCE</scope>
    <source>
        <strain evidence="1">KIB01</strain>
    </source>
</reference>
<organism evidence="1 2">
    <name type="scientific">Dipteronia dyeriana</name>
    <dbReference type="NCBI Taxonomy" id="168575"/>
    <lineage>
        <taxon>Eukaryota</taxon>
        <taxon>Viridiplantae</taxon>
        <taxon>Streptophyta</taxon>
        <taxon>Embryophyta</taxon>
        <taxon>Tracheophyta</taxon>
        <taxon>Spermatophyta</taxon>
        <taxon>Magnoliopsida</taxon>
        <taxon>eudicotyledons</taxon>
        <taxon>Gunneridae</taxon>
        <taxon>Pentapetalae</taxon>
        <taxon>rosids</taxon>
        <taxon>malvids</taxon>
        <taxon>Sapindales</taxon>
        <taxon>Sapindaceae</taxon>
        <taxon>Hippocastanoideae</taxon>
        <taxon>Acereae</taxon>
        <taxon>Dipteronia</taxon>
    </lineage>
</organism>
<gene>
    <name evidence="1" type="ORF">Ddye_013767</name>
</gene>
<dbReference type="EMBL" id="JANJYI010000004">
    <property type="protein sequence ID" value="KAK2653911.1"/>
    <property type="molecule type" value="Genomic_DNA"/>
</dbReference>